<evidence type="ECO:0000313" key="4">
    <source>
        <dbReference type="EMBL" id="CAE6434122.1"/>
    </source>
</evidence>
<sequence length="369" mass="38093">MKVTGIISALIFAQVALGQVTDSSSTAVSNTPSGTKSASVTSSTPSSGHSSEASTKPVSATSTNATPTGSTGSNVSVDSLTESYTSDSDSNPFIPADISTGCSAFLNSLNSDPAISKCVTPLINALTTFISGSGSASAVPKTLSSLCSSNSCSASSMGAKLTEFKDACSDELTGANPNKMVIKQYDVWYSLIPFKSAICTKDTTTQAYCLLNIGAGSSSSSTTQNTAARRSNVVYANTHLVNTIRKRAQTVLVPNADTYRNSNLMYLFTSPDMTAPELCTPCTQQIVSKYIAFESATPYALGLSKSPLLGGQSQIWAAMQEKCTPEYMTQVTDIAGVVTAEQISGSAVTTTASYFTALAAAFAAAAALF</sequence>
<evidence type="ECO:0000313" key="5">
    <source>
        <dbReference type="Proteomes" id="UP000663846"/>
    </source>
</evidence>
<feature type="compositionally biased region" description="Polar residues" evidence="1">
    <location>
        <begin position="23"/>
        <end position="34"/>
    </location>
</feature>
<name>A0A8H2XS64_9AGAM</name>
<accession>A0A8H2XS64</accession>
<dbReference type="Proteomes" id="UP000663846">
    <property type="component" value="Unassembled WGS sequence"/>
</dbReference>
<evidence type="ECO:0000259" key="3">
    <source>
        <dbReference type="Pfam" id="PF24855"/>
    </source>
</evidence>
<feature type="signal peptide" evidence="2">
    <location>
        <begin position="1"/>
        <end position="18"/>
    </location>
</feature>
<evidence type="ECO:0000256" key="2">
    <source>
        <dbReference type="SAM" id="SignalP"/>
    </source>
</evidence>
<feature type="compositionally biased region" description="Polar residues" evidence="1">
    <location>
        <begin position="56"/>
        <end position="88"/>
    </location>
</feature>
<protein>
    <recommendedName>
        <fullName evidence="3">DUF7729 domain-containing protein</fullName>
    </recommendedName>
</protein>
<evidence type="ECO:0000256" key="1">
    <source>
        <dbReference type="SAM" id="MobiDB-lite"/>
    </source>
</evidence>
<organism evidence="4 5">
    <name type="scientific">Rhizoctonia solani</name>
    <dbReference type="NCBI Taxonomy" id="456999"/>
    <lineage>
        <taxon>Eukaryota</taxon>
        <taxon>Fungi</taxon>
        <taxon>Dikarya</taxon>
        <taxon>Basidiomycota</taxon>
        <taxon>Agaricomycotina</taxon>
        <taxon>Agaricomycetes</taxon>
        <taxon>Cantharellales</taxon>
        <taxon>Ceratobasidiaceae</taxon>
        <taxon>Rhizoctonia</taxon>
    </lineage>
</organism>
<keyword evidence="2" id="KW-0732">Signal</keyword>
<feature type="domain" description="DUF7729" evidence="3">
    <location>
        <begin position="99"/>
        <end position="214"/>
    </location>
</feature>
<dbReference type="Pfam" id="PF24855">
    <property type="entry name" value="DUF7729"/>
    <property type="match status" value="1"/>
</dbReference>
<dbReference type="EMBL" id="CAJMWS010000329">
    <property type="protein sequence ID" value="CAE6434122.1"/>
    <property type="molecule type" value="Genomic_DNA"/>
</dbReference>
<dbReference type="InterPro" id="IPR056146">
    <property type="entry name" value="DUF7729"/>
</dbReference>
<comment type="caution">
    <text evidence="4">The sequence shown here is derived from an EMBL/GenBank/DDBJ whole genome shotgun (WGS) entry which is preliminary data.</text>
</comment>
<proteinExistence type="predicted"/>
<feature type="region of interest" description="Disordered" evidence="1">
    <location>
        <begin position="23"/>
        <end position="88"/>
    </location>
</feature>
<feature type="chain" id="PRO_5034921117" description="DUF7729 domain-containing protein" evidence="2">
    <location>
        <begin position="19"/>
        <end position="369"/>
    </location>
</feature>
<gene>
    <name evidence="4" type="ORF">RDB_LOCUS112814</name>
</gene>
<reference evidence="4" key="1">
    <citation type="submission" date="2021-01" db="EMBL/GenBank/DDBJ databases">
        <authorList>
            <person name="Kaushik A."/>
        </authorList>
    </citation>
    <scope>NUCLEOTIDE SEQUENCE</scope>
    <source>
        <strain evidence="4">AG1-1C</strain>
    </source>
</reference>
<feature type="compositionally biased region" description="Low complexity" evidence="1">
    <location>
        <begin position="35"/>
        <end position="55"/>
    </location>
</feature>
<dbReference type="AlphaFoldDB" id="A0A8H2XS64"/>